<feature type="transmembrane region" description="Helical" evidence="14">
    <location>
        <begin position="409"/>
        <end position="425"/>
    </location>
</feature>
<evidence type="ECO:0000256" key="11">
    <source>
        <dbReference type="ARBA" id="ARBA00023136"/>
    </source>
</evidence>
<keyword evidence="11 14" id="KW-0472">Membrane</keyword>
<comment type="similarity">
    <text evidence="3 14">Belongs to the ALG10 glucosyltransferase family.</text>
</comment>
<comment type="caution">
    <text evidence="14">Lacks conserved residue(s) required for the propagation of feature annotation.</text>
</comment>
<dbReference type="PANTHER" id="PTHR12989:SF10">
    <property type="entry name" value="DOL-P-GLC:GLC(2)MAN(9)GLCNAC(2)-PP-DOL ALPHA-1,2-GLUCOSYLTRANSFERASE-RELATED"/>
    <property type="match status" value="1"/>
</dbReference>
<keyword evidence="9" id="KW-0256">Endoplasmic reticulum</keyword>
<dbReference type="RefSeq" id="XP_051441015.1">
    <property type="nucleotide sequence ID" value="XM_051591928.1"/>
</dbReference>
<evidence type="ECO:0000313" key="17">
    <source>
        <dbReference type="Proteomes" id="UP001206595"/>
    </source>
</evidence>
<evidence type="ECO:0000256" key="2">
    <source>
        <dbReference type="ARBA" id="ARBA00004922"/>
    </source>
</evidence>
<organism evidence="16 17">
    <name type="scientific">Umbelopsis ramanniana AG</name>
    <dbReference type="NCBI Taxonomy" id="1314678"/>
    <lineage>
        <taxon>Eukaryota</taxon>
        <taxon>Fungi</taxon>
        <taxon>Fungi incertae sedis</taxon>
        <taxon>Mucoromycota</taxon>
        <taxon>Mucoromycotina</taxon>
        <taxon>Umbelopsidomycetes</taxon>
        <taxon>Umbelopsidales</taxon>
        <taxon>Umbelopsidaceae</taxon>
        <taxon>Umbelopsis</taxon>
    </lineage>
</organism>
<keyword evidence="8 14" id="KW-0812">Transmembrane</keyword>
<reference evidence="16" key="1">
    <citation type="submission" date="2021-06" db="EMBL/GenBank/DDBJ databases">
        <authorList>
            <consortium name="DOE Joint Genome Institute"/>
            <person name="Mondo S.J."/>
            <person name="Amses K.R."/>
            <person name="Simmons D.R."/>
            <person name="Longcore J.E."/>
            <person name="Seto K."/>
            <person name="Alves G.H."/>
            <person name="Bonds A.E."/>
            <person name="Quandt C.A."/>
            <person name="Davis W.J."/>
            <person name="Chang Y."/>
            <person name="Letcher P.M."/>
            <person name="Powell M.J."/>
            <person name="Kuo A."/>
            <person name="Labutti K."/>
            <person name="Pangilinan J."/>
            <person name="Andreopoulos W."/>
            <person name="Tritt A."/>
            <person name="Riley R."/>
            <person name="Hundley H."/>
            <person name="Johnson J."/>
            <person name="Lipzen A."/>
            <person name="Barry K."/>
            <person name="Berbee M.L."/>
            <person name="Buchler N.E."/>
            <person name="Grigoriev I.V."/>
            <person name="Spatafora J.W."/>
            <person name="Stajich J.E."/>
            <person name="James T.Y."/>
        </authorList>
    </citation>
    <scope>NUCLEOTIDE SEQUENCE</scope>
    <source>
        <strain evidence="16">AG</strain>
    </source>
</reference>
<keyword evidence="6 14" id="KW-0328">Glycosyltransferase</keyword>
<evidence type="ECO:0000256" key="7">
    <source>
        <dbReference type="ARBA" id="ARBA00022679"/>
    </source>
</evidence>
<reference evidence="16" key="2">
    <citation type="journal article" date="2022" name="Proc. Natl. Acad. Sci. U.S.A.">
        <title>Diploid-dominant life cycles characterize the early evolution of Fungi.</title>
        <authorList>
            <person name="Amses K.R."/>
            <person name="Simmons D.R."/>
            <person name="Longcore J.E."/>
            <person name="Mondo S.J."/>
            <person name="Seto K."/>
            <person name="Jeronimo G.H."/>
            <person name="Bonds A.E."/>
            <person name="Quandt C.A."/>
            <person name="Davis W.J."/>
            <person name="Chang Y."/>
            <person name="Federici B.A."/>
            <person name="Kuo A."/>
            <person name="LaButti K."/>
            <person name="Pangilinan J."/>
            <person name="Andreopoulos W."/>
            <person name="Tritt A."/>
            <person name="Riley R."/>
            <person name="Hundley H."/>
            <person name="Johnson J."/>
            <person name="Lipzen A."/>
            <person name="Barry K."/>
            <person name="Lang B.F."/>
            <person name="Cuomo C.A."/>
            <person name="Buchler N.E."/>
            <person name="Grigoriev I.V."/>
            <person name="Spatafora J.W."/>
            <person name="Stajich J.E."/>
            <person name="James T.Y."/>
        </authorList>
    </citation>
    <scope>NUCLEOTIDE SEQUENCE</scope>
    <source>
        <strain evidence="16">AG</strain>
    </source>
</reference>
<proteinExistence type="inferred from homology"/>
<comment type="subcellular location">
    <subcellularLocation>
        <location evidence="1">Endoplasmic reticulum membrane</location>
        <topology evidence="1">Multi-pass membrane protein</topology>
    </subcellularLocation>
</comment>
<evidence type="ECO:0000256" key="9">
    <source>
        <dbReference type="ARBA" id="ARBA00022824"/>
    </source>
</evidence>
<evidence type="ECO:0000313" key="16">
    <source>
        <dbReference type="EMBL" id="KAI8576011.1"/>
    </source>
</evidence>
<dbReference type="GeneID" id="75917271"/>
<name>A0AAD5E3W0_UMBRA</name>
<protein>
    <recommendedName>
        <fullName evidence="5 14">Dol-P-Glc:Glc(2)Man(9)GlcNAc(2)-PP-Dol alpha-1,2-glucosyltransferase</fullName>
        <ecNumber evidence="4 14">2.4.1.256</ecNumber>
    </recommendedName>
</protein>
<dbReference type="Pfam" id="PF04922">
    <property type="entry name" value="DIE2_ALG10"/>
    <property type="match status" value="1"/>
</dbReference>
<dbReference type="GO" id="GO:0006488">
    <property type="term" value="P:dolichol-linked oligosaccharide biosynthetic process"/>
    <property type="evidence" value="ECO:0007669"/>
    <property type="project" value="UniProtKB-UniRule"/>
</dbReference>
<evidence type="ECO:0000256" key="3">
    <source>
        <dbReference type="ARBA" id="ARBA00010600"/>
    </source>
</evidence>
<feature type="transmembrane region" description="Helical" evidence="14">
    <location>
        <begin position="239"/>
        <end position="259"/>
    </location>
</feature>
<dbReference type="EMBL" id="MU620964">
    <property type="protein sequence ID" value="KAI8576011.1"/>
    <property type="molecule type" value="Genomic_DNA"/>
</dbReference>
<comment type="catalytic activity">
    <reaction evidence="13">
        <text>an alpha-D-Glc-(1-&gt;3)-alpha-D-Glc-(1-&gt;3)-alpha-D-Man-(1-&gt;2)-alpha-D-Man-(1-&gt;2)-alpha-D-Man-(1-&gt;3)-[alpha-D-Man-(1-&gt;2)-alpha-D-Man-(1-&gt;3)-[alpha-D-Man-(1-&gt;2)-alpha-D-Man-(1-&gt;6)]-alpha-D-Man-(1-&gt;6)]-beta-D-Man-(1-&gt;4)-beta-D-GlcNAc-(1-&gt;4)-alpha-D-GlcNAc-diphospho-di-trans,poly-cis-dolichol + a di-trans,poly-cis-dolichyl beta-D-glucosyl phosphate = a alpha-D-Glc-(1-&gt;2)-alpha-D-Glc-(1-&gt;3)-alpha-D-Glc-(1-&gt;3)-alpha-D-Man-(1-&gt;2)-alpha-D-Man-(1-&gt;2)-alpha-D-Man-(1-&gt;3)-[alpha-D-Man-(1-&gt;2)-alpha-D-Man-(1-&gt;3)-[alpha-D-Man-(1-&gt;2)-alpha-D-Man-(1-&gt;6)]-alpha-D-Man-(1-&gt;6)]-beta-D-Man-(1-&gt;4)-beta-D-GlcNAc-(1-&gt;4)-alpha-D-GlcNAc-diphospho-di-trans,poly-cis-dolichol + a di-trans,poly-cis-dolichyl phosphate + H(+)</text>
        <dbReference type="Rhea" id="RHEA:29543"/>
        <dbReference type="Rhea" id="RHEA-COMP:19498"/>
        <dbReference type="Rhea" id="RHEA-COMP:19502"/>
        <dbReference type="Rhea" id="RHEA-COMP:19512"/>
        <dbReference type="Rhea" id="RHEA-COMP:19522"/>
        <dbReference type="ChEBI" id="CHEBI:15378"/>
        <dbReference type="ChEBI" id="CHEBI:57525"/>
        <dbReference type="ChEBI" id="CHEBI:57683"/>
        <dbReference type="ChEBI" id="CHEBI:132522"/>
        <dbReference type="ChEBI" id="CHEBI:132523"/>
        <dbReference type="EC" id="2.4.1.256"/>
    </reaction>
    <physiologicalReaction direction="left-to-right" evidence="13">
        <dbReference type="Rhea" id="RHEA:29544"/>
    </physiologicalReaction>
</comment>
<evidence type="ECO:0000256" key="1">
    <source>
        <dbReference type="ARBA" id="ARBA00004477"/>
    </source>
</evidence>
<keyword evidence="7" id="KW-0808">Transferase</keyword>
<sequence>MSPAWWPVAVIAYATLLLATAAIVNATVKDPYMDEIFHIPQAQRYCNGDYWTWDPMITTPPGLYVISSSILTPFMQWLQQDLCTTAILRGTNIIFATGILVVVSRLLKVLHPGIESARLSLYALALGCFPVSLFYTFLYYTDTGSTFFVLLSYLLAKQRRYWSSGLIALVSLAFRQTNIVWLIFTAGISAVDILAVNKKSDDRSQALYNPSVDKATSIAQYLQSVQSLVILAITKLPQLIPRLSTFILSIGAFASFIYWNKGIVLGDHSAHVAGLHFPQLFYFISFLTFFALPFMVDSKIMKRVMQQLQTLSLSWFISAAAIASGIMYLIHNYTYEHPYLLADNRHYSFYLWRKLYKRHWSVRYLLTPIYMACGWLCYITIAPSVTVLFLLAFSAATALTLVPSPLLEFRYFIIPVYIFLVHIKVPSKFKNGLAIVLYLSINAWTIWMFLHKGFIWDSEIGRVQRFIW</sequence>
<evidence type="ECO:0000256" key="6">
    <source>
        <dbReference type="ARBA" id="ARBA00022676"/>
    </source>
</evidence>
<keyword evidence="10 14" id="KW-1133">Transmembrane helix</keyword>
<evidence type="ECO:0000256" key="14">
    <source>
        <dbReference type="PIRNR" id="PIRNR028810"/>
    </source>
</evidence>
<feature type="transmembrane region" description="Helical" evidence="14">
    <location>
        <begin position="432"/>
        <end position="450"/>
    </location>
</feature>
<evidence type="ECO:0000256" key="10">
    <source>
        <dbReference type="ARBA" id="ARBA00022989"/>
    </source>
</evidence>
<evidence type="ECO:0000256" key="5">
    <source>
        <dbReference type="ARBA" id="ARBA00018512"/>
    </source>
</evidence>
<evidence type="ECO:0000256" key="13">
    <source>
        <dbReference type="ARBA" id="ARBA00048064"/>
    </source>
</evidence>
<dbReference type="Proteomes" id="UP001206595">
    <property type="component" value="Unassembled WGS sequence"/>
</dbReference>
<keyword evidence="17" id="KW-1185">Reference proteome</keyword>
<feature type="chain" id="PRO_5042207798" description="Dol-P-Glc:Glc(2)Man(9)GlcNAc(2)-PP-Dol alpha-1,2-glucosyltransferase" evidence="15">
    <location>
        <begin position="27"/>
        <end position="468"/>
    </location>
</feature>
<dbReference type="GO" id="GO:0106073">
    <property type="term" value="F:dolichyl pyrophosphate Glc2Man9GlcNAc2 alpha-1,2-glucosyltransferase activity"/>
    <property type="evidence" value="ECO:0007669"/>
    <property type="project" value="UniProtKB-UniRule"/>
</dbReference>
<dbReference type="PIRSF" id="PIRSF028810">
    <property type="entry name" value="Alpha1_2_glucosyltferase_Alg10"/>
    <property type="match status" value="1"/>
</dbReference>
<accession>A0AAD5E3W0</accession>
<evidence type="ECO:0000256" key="15">
    <source>
        <dbReference type="SAM" id="SignalP"/>
    </source>
</evidence>
<keyword evidence="15" id="KW-0732">Signal</keyword>
<dbReference type="AlphaFoldDB" id="A0AAD5E3W0"/>
<evidence type="ECO:0000256" key="12">
    <source>
        <dbReference type="ARBA" id="ARBA00044727"/>
    </source>
</evidence>
<dbReference type="PANTHER" id="PTHR12989">
    <property type="entry name" value="ALPHA-1,2-GLUCOSYLTRANSFERASE ALG10"/>
    <property type="match status" value="1"/>
</dbReference>
<gene>
    <name evidence="16" type="ORF">K450DRAFT_258954</name>
</gene>
<feature type="transmembrane region" description="Helical" evidence="14">
    <location>
        <begin position="119"/>
        <end position="140"/>
    </location>
</feature>
<comment type="pathway">
    <text evidence="2">Protein modification; protein glycosylation.</text>
</comment>
<evidence type="ECO:0000256" key="8">
    <source>
        <dbReference type="ARBA" id="ARBA00022692"/>
    </source>
</evidence>
<comment type="function">
    <text evidence="12">Dol-P-Glc:Glc(2)Man(9)GlcNAc(2)-PP-Dol alpha-1,2-glucosyltransferase that operates in the biosynthetic pathway of dolichol-linked oligosaccharides, the glycan precursors employed in protein asparagine (N)-glycosylation. The assembly of dolichol-linked oligosaccharides begins on the cytosolic side of the endoplasmic reticulum membrane and finishes in its lumen. The sequential addition of sugars to dolichol pyrophosphate produces dolichol-linked oligosaccharides containing fourteen sugars, including two GlcNAcs, nine mannoses and three glucoses. Once assembled, the oligosaccharide is transferred from the lipid to nascent proteins by oligosaccharyltransferases. In the lumen of the endoplasmic reticulum, adds the third and last glucose residue from dolichyl phosphate glucose (Dol-P-Glc) onto the lipid-linked oligosaccharide intermediate Glc(2)Man(9)GlcNAc(2)-PP-Dol to produce Glc(3)Man(9)GlcNAc(2)-PP-Dol.</text>
</comment>
<feature type="signal peptide" evidence="15">
    <location>
        <begin position="1"/>
        <end position="26"/>
    </location>
</feature>
<feature type="transmembrane region" description="Helical" evidence="14">
    <location>
        <begin position="86"/>
        <end position="107"/>
    </location>
</feature>
<dbReference type="EC" id="2.4.1.256" evidence="4 14"/>
<dbReference type="InterPro" id="IPR016900">
    <property type="entry name" value="Alg10"/>
</dbReference>
<dbReference type="GO" id="GO:0005789">
    <property type="term" value="C:endoplasmic reticulum membrane"/>
    <property type="evidence" value="ECO:0007669"/>
    <property type="project" value="UniProtKB-SubCell"/>
</dbReference>
<feature type="transmembrane region" description="Helical" evidence="14">
    <location>
        <begin position="308"/>
        <end position="330"/>
    </location>
</feature>
<evidence type="ECO:0000256" key="4">
    <source>
        <dbReference type="ARBA" id="ARBA00011967"/>
    </source>
</evidence>
<feature type="transmembrane region" description="Helical" evidence="14">
    <location>
        <begin position="279"/>
        <end position="296"/>
    </location>
</feature>
<comment type="caution">
    <text evidence="16">The sequence shown here is derived from an EMBL/GenBank/DDBJ whole genome shotgun (WGS) entry which is preliminary data.</text>
</comment>
<feature type="transmembrane region" description="Helical" evidence="14">
    <location>
        <begin position="179"/>
        <end position="196"/>
    </location>
</feature>